<dbReference type="AlphaFoldDB" id="A0A6G1IVF0"/>
<feature type="domain" description="Heterokaryon incompatibility" evidence="1">
    <location>
        <begin position="117"/>
        <end position="266"/>
    </location>
</feature>
<reference evidence="2" key="1">
    <citation type="journal article" date="2020" name="Stud. Mycol.">
        <title>101 Dothideomycetes genomes: a test case for predicting lifestyles and emergence of pathogens.</title>
        <authorList>
            <person name="Haridas S."/>
            <person name="Albert R."/>
            <person name="Binder M."/>
            <person name="Bloem J."/>
            <person name="Labutti K."/>
            <person name="Salamov A."/>
            <person name="Andreopoulos B."/>
            <person name="Baker S."/>
            <person name="Barry K."/>
            <person name="Bills G."/>
            <person name="Bluhm B."/>
            <person name="Cannon C."/>
            <person name="Castanera R."/>
            <person name="Culley D."/>
            <person name="Daum C."/>
            <person name="Ezra D."/>
            <person name="Gonzalez J."/>
            <person name="Henrissat B."/>
            <person name="Kuo A."/>
            <person name="Liang C."/>
            <person name="Lipzen A."/>
            <person name="Lutzoni F."/>
            <person name="Magnuson J."/>
            <person name="Mondo S."/>
            <person name="Nolan M."/>
            <person name="Ohm R."/>
            <person name="Pangilinan J."/>
            <person name="Park H.-J."/>
            <person name="Ramirez L."/>
            <person name="Alfaro M."/>
            <person name="Sun H."/>
            <person name="Tritt A."/>
            <person name="Yoshinaga Y."/>
            <person name="Zwiers L.-H."/>
            <person name="Turgeon B."/>
            <person name="Goodwin S."/>
            <person name="Spatafora J."/>
            <person name="Crous P."/>
            <person name="Grigoriev I."/>
        </authorList>
    </citation>
    <scope>NUCLEOTIDE SEQUENCE</scope>
    <source>
        <strain evidence="2">CBS 122367</strain>
    </source>
</reference>
<protein>
    <submittedName>
        <fullName evidence="2">HET-domain-containing protein</fullName>
    </submittedName>
</protein>
<dbReference type="InterPro" id="IPR010730">
    <property type="entry name" value="HET"/>
</dbReference>
<sequence>MAAASPWDSQVTLLPPNTPLYTHLNLEQEEIRLLAILPESYSHDIRCHLATHSLKDLNPAYRAFLTENNLHCLRDPDVLEKWTQKHISPKLASLDPLKRVYATQPPSQLHRFAWGDFAALSYVWGDSKQTRSITVNERVMAVTINLERALREFRNTGDFRHGFRLWVDALCINQEDLTERASLVKKMPSIYGSAWCVVAWLGKGSSGITLALQLVRDLITFREASYADELELRLREDPRFLGTMKWLGLHELMDRLYWYRLWIIQEIAMGGSRTTLRCGAATLYWVSFCSGIAMLQEHLWLVKDKCLEKDVEDATSTEYSGWKTTSLHLVYRHLTPLSGDRDKVYALAGLMPASVTRLLQPEYTLPVTERRIETPISGPSYLFPRESDNRELLPYRASGDLKGKPVFLENEHLECTGFIVSKISGLSARWTGFFAWSPYTVASPKDFDSAYGDFDVTAEAIFRTLVADRDIYRQKATRRHTAILQLPSTFEDAEEDFLGRGWSWLAGLEKYYYRWERFRQANKDFRLGPFEFDEFFSEKMPPGASEYDITEAYSCFDRSSQKRQFMTTSSGHVDWAPDNIYGAPYVQTEVLGEAYVQGLMDGEAIEGLKNTRYETGTFTFC</sequence>
<gene>
    <name evidence="2" type="ORF">K458DRAFT_479134</name>
</gene>
<evidence type="ECO:0000313" key="2">
    <source>
        <dbReference type="EMBL" id="KAF2681921.1"/>
    </source>
</evidence>
<dbReference type="PANTHER" id="PTHR24148">
    <property type="entry name" value="ANKYRIN REPEAT DOMAIN-CONTAINING PROTEIN 39 HOMOLOG-RELATED"/>
    <property type="match status" value="1"/>
</dbReference>
<dbReference type="InterPro" id="IPR052895">
    <property type="entry name" value="HetReg/Transcr_Mod"/>
</dbReference>
<accession>A0A6G1IVF0</accession>
<dbReference type="Proteomes" id="UP000799291">
    <property type="component" value="Unassembled WGS sequence"/>
</dbReference>
<keyword evidence="3" id="KW-1185">Reference proteome</keyword>
<dbReference type="EMBL" id="MU005589">
    <property type="protein sequence ID" value="KAF2681921.1"/>
    <property type="molecule type" value="Genomic_DNA"/>
</dbReference>
<organism evidence="2 3">
    <name type="scientific">Lentithecium fluviatile CBS 122367</name>
    <dbReference type="NCBI Taxonomy" id="1168545"/>
    <lineage>
        <taxon>Eukaryota</taxon>
        <taxon>Fungi</taxon>
        <taxon>Dikarya</taxon>
        <taxon>Ascomycota</taxon>
        <taxon>Pezizomycotina</taxon>
        <taxon>Dothideomycetes</taxon>
        <taxon>Pleosporomycetidae</taxon>
        <taxon>Pleosporales</taxon>
        <taxon>Massarineae</taxon>
        <taxon>Lentitheciaceae</taxon>
        <taxon>Lentithecium</taxon>
    </lineage>
</organism>
<dbReference type="OrthoDB" id="4850726at2759"/>
<dbReference type="PANTHER" id="PTHR24148:SF73">
    <property type="entry name" value="HET DOMAIN PROTEIN (AFU_ORTHOLOGUE AFUA_8G01020)"/>
    <property type="match status" value="1"/>
</dbReference>
<dbReference type="Pfam" id="PF06985">
    <property type="entry name" value="HET"/>
    <property type="match status" value="1"/>
</dbReference>
<evidence type="ECO:0000313" key="3">
    <source>
        <dbReference type="Proteomes" id="UP000799291"/>
    </source>
</evidence>
<proteinExistence type="predicted"/>
<name>A0A6G1IVF0_9PLEO</name>
<evidence type="ECO:0000259" key="1">
    <source>
        <dbReference type="Pfam" id="PF06985"/>
    </source>
</evidence>